<dbReference type="PANTHER" id="PTHR33376">
    <property type="match status" value="1"/>
</dbReference>
<dbReference type="AlphaFoldDB" id="A0A081FXQ6"/>
<evidence type="ECO:0000313" key="4">
    <source>
        <dbReference type="Proteomes" id="UP000028252"/>
    </source>
</evidence>
<reference evidence="3 4" key="1">
    <citation type="submission" date="2014-04" db="EMBL/GenBank/DDBJ databases">
        <title>Marinobacterium kochiensis sp. nov., isolated from sediment sample collected from Kochi backwaters in Kerala, India.</title>
        <authorList>
            <person name="Singh A."/>
            <person name="Pinnaka A.K."/>
        </authorList>
    </citation>
    <scope>NUCLEOTIDE SEQUENCE [LARGE SCALE GENOMIC DNA]</scope>
    <source>
        <strain evidence="3 4">AK27</strain>
    </source>
</reference>
<dbReference type="eggNOG" id="COG1638">
    <property type="taxonomic scope" value="Bacteria"/>
</dbReference>
<evidence type="ECO:0000256" key="2">
    <source>
        <dbReference type="SAM" id="SignalP"/>
    </source>
</evidence>
<dbReference type="Proteomes" id="UP000028252">
    <property type="component" value="Unassembled WGS sequence"/>
</dbReference>
<feature type="chain" id="PRO_5001757506" evidence="2">
    <location>
        <begin position="35"/>
        <end position="355"/>
    </location>
</feature>
<name>A0A081FXQ6_9GAMM</name>
<protein>
    <submittedName>
        <fullName evidence="3">TRAP-type C4-dicarboxylate transport system, periplasmic component</fullName>
    </submittedName>
</protein>
<comment type="caution">
    <text evidence="3">The sequence shown here is derived from an EMBL/GenBank/DDBJ whole genome shotgun (WGS) entry which is preliminary data.</text>
</comment>
<dbReference type="InterPro" id="IPR018389">
    <property type="entry name" value="DctP_fam"/>
</dbReference>
<dbReference type="Pfam" id="PF03480">
    <property type="entry name" value="DctP"/>
    <property type="match status" value="1"/>
</dbReference>
<dbReference type="EMBL" id="JMQN01000040">
    <property type="protein sequence ID" value="KEA63311.1"/>
    <property type="molecule type" value="Genomic_DNA"/>
</dbReference>
<keyword evidence="1 2" id="KW-0732">Signal</keyword>
<accession>A0A081FXQ6</accession>
<dbReference type="GO" id="GO:0055085">
    <property type="term" value="P:transmembrane transport"/>
    <property type="evidence" value="ECO:0007669"/>
    <property type="project" value="InterPro"/>
</dbReference>
<dbReference type="CDD" id="cd13665">
    <property type="entry name" value="PBP2_TRAP_Dctp3_4"/>
    <property type="match status" value="1"/>
</dbReference>
<feature type="signal peptide" evidence="2">
    <location>
        <begin position="1"/>
        <end position="34"/>
    </location>
</feature>
<gene>
    <name evidence="3" type="ORF">ADIMK_2835</name>
</gene>
<keyword evidence="4" id="KW-1185">Reference proteome</keyword>
<dbReference type="PANTHER" id="PTHR33376:SF15">
    <property type="entry name" value="BLL6794 PROTEIN"/>
    <property type="match status" value="1"/>
</dbReference>
<sequence length="355" mass="38882">MKTENNKKDTSMNLKKLLATSSLMLSLGALPAFAATEMRVATWLPPTHPQNTDVLPTWGKWIEEATEGRVTLKLEYNMGHPKDMFALVEDGVVDASWTFHGYVPGRFRLTQIVEQPGLGADAEAASVAYWRVYEKYFTKANEHDGLELMGLFTHAPGQIQTANPISSLADLRGMKIRLGGGIQGELGGRMEVTPVNAPASKVYEMMQQGVIDGTFLPVCEQKTLRLSEVAPNLTLLPGGMYLGSFAIFANPDFLDSLDPKDKEAIMKVSGEKLSQMAGQVWDQCGVDALKASREAGVNVVEVGQNDPMAKQFQTLSEGMDKVWIQSVSDLDVDAEKALQELRDTARNYKPNVAAN</sequence>
<dbReference type="Gene3D" id="3.40.190.170">
    <property type="entry name" value="Bacterial extracellular solute-binding protein, family 7"/>
    <property type="match status" value="1"/>
</dbReference>
<dbReference type="PATRIC" id="fig|1232683.4.peg.2790"/>
<evidence type="ECO:0000256" key="1">
    <source>
        <dbReference type="ARBA" id="ARBA00022729"/>
    </source>
</evidence>
<dbReference type="InterPro" id="IPR038404">
    <property type="entry name" value="TRAP_DctP_sf"/>
</dbReference>
<proteinExistence type="predicted"/>
<evidence type="ECO:0000313" key="3">
    <source>
        <dbReference type="EMBL" id="KEA63311.1"/>
    </source>
</evidence>
<dbReference type="NCBIfam" id="NF037995">
    <property type="entry name" value="TRAP_S1"/>
    <property type="match status" value="1"/>
</dbReference>
<organism evidence="3 4">
    <name type="scientific">Marinobacterium lacunae</name>
    <dbReference type="NCBI Taxonomy" id="1232683"/>
    <lineage>
        <taxon>Bacteria</taxon>
        <taxon>Pseudomonadati</taxon>
        <taxon>Pseudomonadota</taxon>
        <taxon>Gammaproteobacteria</taxon>
        <taxon>Oceanospirillales</taxon>
        <taxon>Oceanospirillaceae</taxon>
        <taxon>Marinobacterium</taxon>
    </lineage>
</organism>
<dbReference type="STRING" id="1232683.ADIMK_2835"/>